<name>A0ABU8U8N6_9ACTN</name>
<gene>
    <name evidence="1" type="ORF">WKI68_28735</name>
</gene>
<evidence type="ECO:0000313" key="2">
    <source>
        <dbReference type="Proteomes" id="UP001382904"/>
    </source>
</evidence>
<evidence type="ECO:0000313" key="1">
    <source>
        <dbReference type="EMBL" id="MEJ8644230.1"/>
    </source>
</evidence>
<accession>A0ABU8U8N6</accession>
<protein>
    <submittedName>
        <fullName evidence="1">Uncharacterized protein</fullName>
    </submittedName>
</protein>
<comment type="caution">
    <text evidence="1">The sequence shown here is derived from an EMBL/GenBank/DDBJ whole genome shotgun (WGS) entry which is preliminary data.</text>
</comment>
<sequence>MSASASTASTSLTGLELKPNIEVPSAPEAFSRAVLTSSSNSVTALTVSAIRLVQDRSISGRSGSWRIAFTEAGSALLKS</sequence>
<dbReference type="EMBL" id="JBBKAM010000002">
    <property type="protein sequence ID" value="MEJ8644230.1"/>
    <property type="molecule type" value="Genomic_DNA"/>
</dbReference>
<organism evidence="1 2">
    <name type="scientific">Streptomyces caledonius</name>
    <dbReference type="NCBI Taxonomy" id="3134107"/>
    <lineage>
        <taxon>Bacteria</taxon>
        <taxon>Bacillati</taxon>
        <taxon>Actinomycetota</taxon>
        <taxon>Actinomycetes</taxon>
        <taxon>Kitasatosporales</taxon>
        <taxon>Streptomycetaceae</taxon>
        <taxon>Streptomyces</taxon>
    </lineage>
</organism>
<proteinExistence type="predicted"/>
<keyword evidence="2" id="KW-1185">Reference proteome</keyword>
<dbReference type="Proteomes" id="UP001382904">
    <property type="component" value="Unassembled WGS sequence"/>
</dbReference>
<reference evidence="1 2" key="1">
    <citation type="submission" date="2024-03" db="EMBL/GenBank/DDBJ databases">
        <title>Novel Streptomyces species of biotechnological and ecological value are a feature of Machair soil.</title>
        <authorList>
            <person name="Prole J.R."/>
            <person name="Goodfellow M."/>
            <person name="Allenby N."/>
            <person name="Ward A.C."/>
        </authorList>
    </citation>
    <scope>NUCLEOTIDE SEQUENCE [LARGE SCALE GENOMIC DNA]</scope>
    <source>
        <strain evidence="1 2">MS1.HAVA.3</strain>
    </source>
</reference>